<comment type="caution">
    <text evidence="1">The sequence shown here is derived from an EMBL/GenBank/DDBJ whole genome shotgun (WGS) entry which is preliminary data.</text>
</comment>
<dbReference type="RefSeq" id="WP_060798294.1">
    <property type="nucleotide sequence ID" value="NZ_KQ956682.1"/>
</dbReference>
<proteinExistence type="predicted"/>
<keyword evidence="2" id="KW-1185">Reference proteome</keyword>
<organism evidence="1 2">
    <name type="scientific">Fusobacterium nucleatum</name>
    <dbReference type="NCBI Taxonomy" id="851"/>
    <lineage>
        <taxon>Bacteria</taxon>
        <taxon>Fusobacteriati</taxon>
        <taxon>Fusobacteriota</taxon>
        <taxon>Fusobacteriia</taxon>
        <taxon>Fusobacteriales</taxon>
        <taxon>Fusobacteriaceae</taxon>
        <taxon>Fusobacterium</taxon>
    </lineage>
</organism>
<gene>
    <name evidence="1" type="ORF">HMPREF3221_00953</name>
</gene>
<reference evidence="2" key="1">
    <citation type="submission" date="2016-01" db="EMBL/GenBank/DDBJ databases">
        <authorList>
            <person name="Mitreva M."/>
            <person name="Pepin K.H."/>
            <person name="Mihindukulasuriya K.A."/>
            <person name="Fulton R."/>
            <person name="Fronick C."/>
            <person name="O'Laughlin M."/>
            <person name="Miner T."/>
            <person name="Herter B."/>
            <person name="Rosa B.A."/>
            <person name="Cordes M."/>
            <person name="Tomlinson C."/>
            <person name="Wollam A."/>
            <person name="Palsikar V.B."/>
            <person name="Mardis E.R."/>
            <person name="Wilson R.K."/>
        </authorList>
    </citation>
    <scope>NUCLEOTIDE SEQUENCE [LARGE SCALE GENOMIC DNA]</scope>
    <source>
        <strain evidence="2">MJR7757B</strain>
    </source>
</reference>
<evidence type="ECO:0000313" key="1">
    <source>
        <dbReference type="EMBL" id="KXA22296.1"/>
    </source>
</evidence>
<dbReference type="AlphaFoldDB" id="A0A133P1B3"/>
<dbReference type="Proteomes" id="UP000070401">
    <property type="component" value="Unassembled WGS sequence"/>
</dbReference>
<accession>A0A133P1B3</accession>
<evidence type="ECO:0000313" key="2">
    <source>
        <dbReference type="Proteomes" id="UP000070401"/>
    </source>
</evidence>
<protein>
    <submittedName>
        <fullName evidence="1">Uncharacterized protein</fullName>
    </submittedName>
</protein>
<feature type="non-terminal residue" evidence="1">
    <location>
        <position position="99"/>
    </location>
</feature>
<sequence length="99" mass="12014">MKTYIISDFVGIIDDIIIKNQKIFYSVEHILSKIEDKFGECYNKKFVEDLVNQIDYLYLKLDDFEFSKFEIEINLKVKKFNEIKFSYYGDEFYGIEEFN</sequence>
<name>A0A133P1B3_FUSNU</name>
<dbReference type="EMBL" id="LRPY01000093">
    <property type="protein sequence ID" value="KXA22296.1"/>
    <property type="molecule type" value="Genomic_DNA"/>
</dbReference>